<dbReference type="PATRIC" id="fig|1346791.3.peg.2054"/>
<dbReference type="EMBL" id="AUWY01000074">
    <property type="protein sequence ID" value="EQB32258.1"/>
    <property type="molecule type" value="Genomic_DNA"/>
</dbReference>
<evidence type="ECO:0000313" key="2">
    <source>
        <dbReference type="Proteomes" id="UP000015523"/>
    </source>
</evidence>
<accession>T0KFS3</accession>
<organism evidence="1 2">
    <name type="scientific">Sphingobium ummariense RL-3</name>
    <dbReference type="NCBI Taxonomy" id="1346791"/>
    <lineage>
        <taxon>Bacteria</taxon>
        <taxon>Pseudomonadati</taxon>
        <taxon>Pseudomonadota</taxon>
        <taxon>Alphaproteobacteria</taxon>
        <taxon>Sphingomonadales</taxon>
        <taxon>Sphingomonadaceae</taxon>
        <taxon>Sphingobium</taxon>
    </lineage>
</organism>
<protein>
    <submittedName>
        <fullName evidence="1">Uncharacterized protein</fullName>
    </submittedName>
</protein>
<proteinExistence type="predicted"/>
<gene>
    <name evidence="1" type="ORF">M529_10675</name>
</gene>
<name>T0KFS3_9SPHN</name>
<dbReference type="RefSeq" id="WP_021317953.1">
    <property type="nucleotide sequence ID" value="NZ_AUWY01000074.1"/>
</dbReference>
<dbReference type="OrthoDB" id="9890365at2"/>
<keyword evidence="2" id="KW-1185">Reference proteome</keyword>
<sequence length="97" mass="11037">MDDQRVLDPVRIFLPTISDAEHKQRDRIRIARNIATAKIPQLKDAPGARQLCWLVIDTATEWMLSPATLEALEMVAEQCRRLLIVADTAEMLETLPQ</sequence>
<evidence type="ECO:0000313" key="1">
    <source>
        <dbReference type="EMBL" id="EQB32258.1"/>
    </source>
</evidence>
<dbReference type="STRING" id="1346791.M529_10675"/>
<comment type="caution">
    <text evidence="1">The sequence shown here is derived from an EMBL/GenBank/DDBJ whole genome shotgun (WGS) entry which is preliminary data.</text>
</comment>
<reference evidence="1 2" key="1">
    <citation type="journal article" date="2013" name="Genome Announc.">
        <title>Draft Genome Sequence of Sphingobium ummariense Strain RL-3, a Hexachlorocyclohexane-Degrading Bacterium.</title>
        <authorList>
            <person name="Kohli P."/>
            <person name="Dua A."/>
            <person name="Sangwan N."/>
            <person name="Oldach P."/>
            <person name="Khurana J.P."/>
            <person name="Lal R."/>
        </authorList>
    </citation>
    <scope>NUCLEOTIDE SEQUENCE [LARGE SCALE GENOMIC DNA]</scope>
    <source>
        <strain evidence="1 2">RL-3</strain>
    </source>
</reference>
<dbReference type="Proteomes" id="UP000015523">
    <property type="component" value="Unassembled WGS sequence"/>
</dbReference>
<dbReference type="AlphaFoldDB" id="T0KFS3"/>